<sequence length="94" mass="11220">MPFTCRLTDFLLTDCIQNLMQIYKFCMKAKHRISSNYRVSVLTYRVHRMPPHAPIPDAFTVTEQVGWTWDNIVFTDRHSFRVIVFTERRPCPRA</sequence>
<gene>
    <name evidence="1" type="ORF">AVEN_30478_1</name>
</gene>
<dbReference type="AlphaFoldDB" id="A0A4Y2QNZ2"/>
<evidence type="ECO:0000313" key="2">
    <source>
        <dbReference type="Proteomes" id="UP000499080"/>
    </source>
</evidence>
<accession>A0A4Y2QNZ2</accession>
<reference evidence="1 2" key="1">
    <citation type="journal article" date="2019" name="Sci. Rep.">
        <title>Orb-weaving spider Araneus ventricosus genome elucidates the spidroin gene catalogue.</title>
        <authorList>
            <person name="Kono N."/>
            <person name="Nakamura H."/>
            <person name="Ohtoshi R."/>
            <person name="Moran D.A.P."/>
            <person name="Shinohara A."/>
            <person name="Yoshida Y."/>
            <person name="Fujiwara M."/>
            <person name="Mori M."/>
            <person name="Tomita M."/>
            <person name="Arakawa K."/>
        </authorList>
    </citation>
    <scope>NUCLEOTIDE SEQUENCE [LARGE SCALE GENOMIC DNA]</scope>
</reference>
<evidence type="ECO:0000313" key="1">
    <source>
        <dbReference type="EMBL" id="GBN65047.1"/>
    </source>
</evidence>
<dbReference type="EMBL" id="BGPR01014400">
    <property type="protein sequence ID" value="GBN65047.1"/>
    <property type="molecule type" value="Genomic_DNA"/>
</dbReference>
<keyword evidence="2" id="KW-1185">Reference proteome</keyword>
<name>A0A4Y2QNZ2_ARAVE</name>
<proteinExistence type="predicted"/>
<protein>
    <submittedName>
        <fullName evidence="1">Uncharacterized protein</fullName>
    </submittedName>
</protein>
<organism evidence="1 2">
    <name type="scientific">Araneus ventricosus</name>
    <name type="common">Orbweaver spider</name>
    <name type="synonym">Epeira ventricosa</name>
    <dbReference type="NCBI Taxonomy" id="182803"/>
    <lineage>
        <taxon>Eukaryota</taxon>
        <taxon>Metazoa</taxon>
        <taxon>Ecdysozoa</taxon>
        <taxon>Arthropoda</taxon>
        <taxon>Chelicerata</taxon>
        <taxon>Arachnida</taxon>
        <taxon>Araneae</taxon>
        <taxon>Araneomorphae</taxon>
        <taxon>Entelegynae</taxon>
        <taxon>Araneoidea</taxon>
        <taxon>Araneidae</taxon>
        <taxon>Araneus</taxon>
    </lineage>
</organism>
<comment type="caution">
    <text evidence="1">The sequence shown here is derived from an EMBL/GenBank/DDBJ whole genome shotgun (WGS) entry which is preliminary data.</text>
</comment>
<dbReference type="Proteomes" id="UP000499080">
    <property type="component" value="Unassembled WGS sequence"/>
</dbReference>